<keyword evidence="3 8" id="KW-0812">Transmembrane</keyword>
<dbReference type="Proteomes" id="UP001519289">
    <property type="component" value="Unassembled WGS sequence"/>
</dbReference>
<dbReference type="InterPro" id="IPR016002">
    <property type="entry name" value="Succ_DH_cyt_b558_Firmicute"/>
</dbReference>
<keyword evidence="2" id="KW-0349">Heme</keyword>
<keyword evidence="7 8" id="KW-0472">Membrane</keyword>
<evidence type="ECO:0000256" key="4">
    <source>
        <dbReference type="ARBA" id="ARBA00022723"/>
    </source>
</evidence>
<evidence type="ECO:0000256" key="2">
    <source>
        <dbReference type="ARBA" id="ARBA00022617"/>
    </source>
</evidence>
<dbReference type="CDD" id="cd03497">
    <property type="entry name" value="SQR_TypeB_1_TM"/>
    <property type="match status" value="1"/>
</dbReference>
<comment type="caution">
    <text evidence="9">The sequence shown here is derived from an EMBL/GenBank/DDBJ whole genome shotgun (WGS) entry which is preliminary data.</text>
</comment>
<keyword evidence="6" id="KW-0408">Iron</keyword>
<proteinExistence type="predicted"/>
<comment type="subcellular location">
    <subcellularLocation>
        <location evidence="1">Membrane</location>
    </subcellularLocation>
</comment>
<dbReference type="EMBL" id="JAGGLG010000012">
    <property type="protein sequence ID" value="MBP2018319.1"/>
    <property type="molecule type" value="Genomic_DNA"/>
</dbReference>
<evidence type="ECO:0000256" key="3">
    <source>
        <dbReference type="ARBA" id="ARBA00022692"/>
    </source>
</evidence>
<feature type="transmembrane region" description="Helical" evidence="8">
    <location>
        <begin position="193"/>
        <end position="213"/>
    </location>
</feature>
<evidence type="ECO:0000313" key="9">
    <source>
        <dbReference type="EMBL" id="MBP2018319.1"/>
    </source>
</evidence>
<dbReference type="Pfam" id="PF01127">
    <property type="entry name" value="Sdh_cyt"/>
    <property type="match status" value="1"/>
</dbReference>
<organism evidence="9 10">
    <name type="scientific">Symbiobacterium terraclitae</name>
    <dbReference type="NCBI Taxonomy" id="557451"/>
    <lineage>
        <taxon>Bacteria</taxon>
        <taxon>Bacillati</taxon>
        <taxon>Bacillota</taxon>
        <taxon>Clostridia</taxon>
        <taxon>Eubacteriales</taxon>
        <taxon>Symbiobacteriaceae</taxon>
        <taxon>Symbiobacterium</taxon>
    </lineage>
</organism>
<gene>
    <name evidence="9" type="ORF">J2Z79_001727</name>
</gene>
<keyword evidence="10" id="KW-1185">Reference proteome</keyword>
<name>A0ABS4JV36_9FIRM</name>
<evidence type="ECO:0000256" key="5">
    <source>
        <dbReference type="ARBA" id="ARBA00022989"/>
    </source>
</evidence>
<evidence type="ECO:0000256" key="6">
    <source>
        <dbReference type="ARBA" id="ARBA00023004"/>
    </source>
</evidence>
<dbReference type="InterPro" id="IPR034804">
    <property type="entry name" value="SQR/QFR_C/D"/>
</dbReference>
<keyword evidence="4" id="KW-0479">Metal-binding</keyword>
<accession>A0ABS4JV36</accession>
<dbReference type="InterPro" id="IPR000701">
    <property type="entry name" value="SuccDH_FuR_B_TM-su"/>
</dbReference>
<dbReference type="SUPFAM" id="SSF81343">
    <property type="entry name" value="Fumarate reductase respiratory complex transmembrane subunits"/>
    <property type="match status" value="1"/>
</dbReference>
<dbReference type="NCBIfam" id="TIGR02046">
    <property type="entry name" value="sdhC_b558_fam"/>
    <property type="match status" value="1"/>
</dbReference>
<feature type="transmembrane region" description="Helical" evidence="8">
    <location>
        <begin position="53"/>
        <end position="76"/>
    </location>
</feature>
<evidence type="ECO:0000256" key="8">
    <source>
        <dbReference type="SAM" id="Phobius"/>
    </source>
</evidence>
<feature type="transmembrane region" description="Helical" evidence="8">
    <location>
        <begin position="12"/>
        <end position="33"/>
    </location>
</feature>
<dbReference type="Gene3D" id="1.20.1300.10">
    <property type="entry name" value="Fumarate reductase/succinate dehydrogenase, transmembrane subunit"/>
    <property type="match status" value="1"/>
</dbReference>
<feature type="transmembrane region" description="Helical" evidence="8">
    <location>
        <begin position="97"/>
        <end position="118"/>
    </location>
</feature>
<evidence type="ECO:0000256" key="7">
    <source>
        <dbReference type="ARBA" id="ARBA00023136"/>
    </source>
</evidence>
<sequence>MREFVQRNHFLLRRLHSLTGVVPVGLFLVFHLFENSRAIQGVEAYNHVVESINSLPFVLLFEIFGIFLPLYFHAIYGIWIALDARHNVSNYSYGRNWAFLLQRVTGLITLVWVTYHIFHFRVPKALGAYNEGTAMPGLPDYFTVANAFADPIVATIYGIGIIAAAYHFANGLYTFLITWGITIGPRSQRVSSVVTNVLFVMVSAMGLTALFAFR</sequence>
<dbReference type="PIRSF" id="PIRSF000170">
    <property type="entry name" value="Succ_dh_cyt_b558"/>
    <property type="match status" value="1"/>
</dbReference>
<reference evidence="9 10" key="1">
    <citation type="submission" date="2021-03" db="EMBL/GenBank/DDBJ databases">
        <title>Genomic Encyclopedia of Type Strains, Phase IV (KMG-IV): sequencing the most valuable type-strain genomes for metagenomic binning, comparative biology and taxonomic classification.</title>
        <authorList>
            <person name="Goeker M."/>
        </authorList>
    </citation>
    <scope>NUCLEOTIDE SEQUENCE [LARGE SCALE GENOMIC DNA]</scope>
    <source>
        <strain evidence="9 10">DSM 27138</strain>
    </source>
</reference>
<protein>
    <submittedName>
        <fullName evidence="9">Succinate dehydrogenase / fumarate reductase cytochrome b subunit</fullName>
    </submittedName>
</protein>
<dbReference type="RefSeq" id="WP_245302476.1">
    <property type="nucleotide sequence ID" value="NZ_JAGGLG010000012.1"/>
</dbReference>
<keyword evidence="5 8" id="KW-1133">Transmembrane helix</keyword>
<feature type="transmembrane region" description="Helical" evidence="8">
    <location>
        <begin position="156"/>
        <end position="181"/>
    </location>
</feature>
<evidence type="ECO:0000313" key="10">
    <source>
        <dbReference type="Proteomes" id="UP001519289"/>
    </source>
</evidence>
<dbReference type="InterPro" id="IPR011138">
    <property type="entry name" value="Cytochrome_b-558"/>
</dbReference>
<evidence type="ECO:0000256" key="1">
    <source>
        <dbReference type="ARBA" id="ARBA00004370"/>
    </source>
</evidence>